<organism evidence="1 2">
    <name type="scientific">Kordia aestuariivivens</name>
    <dbReference type="NCBI Taxonomy" id="2759037"/>
    <lineage>
        <taxon>Bacteria</taxon>
        <taxon>Pseudomonadati</taxon>
        <taxon>Bacteroidota</taxon>
        <taxon>Flavobacteriia</taxon>
        <taxon>Flavobacteriales</taxon>
        <taxon>Flavobacteriaceae</taxon>
        <taxon>Kordia</taxon>
    </lineage>
</organism>
<protein>
    <recommendedName>
        <fullName evidence="3">Natural product</fullName>
    </recommendedName>
</protein>
<evidence type="ECO:0000313" key="1">
    <source>
        <dbReference type="EMBL" id="MBC8754746.1"/>
    </source>
</evidence>
<gene>
    <name evidence="1" type="ORF">H2O64_08695</name>
</gene>
<proteinExistence type="predicted"/>
<evidence type="ECO:0000313" key="2">
    <source>
        <dbReference type="Proteomes" id="UP000619238"/>
    </source>
</evidence>
<name>A0ABR7Q8Q9_9FLAO</name>
<comment type="caution">
    <text evidence="1">The sequence shown here is derived from an EMBL/GenBank/DDBJ whole genome shotgun (WGS) entry which is preliminary data.</text>
</comment>
<keyword evidence="2" id="KW-1185">Reference proteome</keyword>
<dbReference type="RefSeq" id="WP_187561794.1">
    <property type="nucleotide sequence ID" value="NZ_JACGWS010000004.1"/>
</dbReference>
<accession>A0ABR7Q8Q9</accession>
<sequence>MKKKNLKNLILHKHKISDFTLLQRQIGGTLTNTEPATETSPSGEISVQIVCPTEVLYCISLNFTDCATNNGTVKAPPPTEHEGCDGVLIGG</sequence>
<reference evidence="1 2" key="1">
    <citation type="submission" date="2020-07" db="EMBL/GenBank/DDBJ databases">
        <title>Description of Kordia aestuariivivens sp. nov., isolated from a tidal flat.</title>
        <authorList>
            <person name="Park S."/>
            <person name="Yoon J.-H."/>
        </authorList>
    </citation>
    <scope>NUCLEOTIDE SEQUENCE [LARGE SCALE GENOMIC DNA]</scope>
    <source>
        <strain evidence="1 2">YSTF-M3</strain>
    </source>
</reference>
<dbReference type="Proteomes" id="UP000619238">
    <property type="component" value="Unassembled WGS sequence"/>
</dbReference>
<evidence type="ECO:0008006" key="3">
    <source>
        <dbReference type="Google" id="ProtNLM"/>
    </source>
</evidence>
<dbReference type="EMBL" id="JACGWS010000004">
    <property type="protein sequence ID" value="MBC8754746.1"/>
    <property type="molecule type" value="Genomic_DNA"/>
</dbReference>